<name>A0AAX6MMV5_9PEZI</name>
<dbReference type="AlphaFoldDB" id="A0AAX6MMV5"/>
<evidence type="ECO:0000313" key="3">
    <source>
        <dbReference type="Proteomes" id="UP001369815"/>
    </source>
</evidence>
<evidence type="ECO:0000256" key="1">
    <source>
        <dbReference type="SAM" id="MobiDB-lite"/>
    </source>
</evidence>
<dbReference type="EMBL" id="JBANMG010000005">
    <property type="protein sequence ID" value="KAK6953512.1"/>
    <property type="molecule type" value="Genomic_DNA"/>
</dbReference>
<gene>
    <name evidence="2" type="ORF">Daesc_005817</name>
</gene>
<dbReference type="Proteomes" id="UP001369815">
    <property type="component" value="Unassembled WGS sequence"/>
</dbReference>
<dbReference type="Pfam" id="PF12224">
    <property type="entry name" value="Amidoligase_2"/>
    <property type="match status" value="1"/>
</dbReference>
<proteinExistence type="predicted"/>
<keyword evidence="3" id="KW-1185">Reference proteome</keyword>
<organism evidence="2 3">
    <name type="scientific">Daldinia eschscholtzii</name>
    <dbReference type="NCBI Taxonomy" id="292717"/>
    <lineage>
        <taxon>Eukaryota</taxon>
        <taxon>Fungi</taxon>
        <taxon>Dikarya</taxon>
        <taxon>Ascomycota</taxon>
        <taxon>Pezizomycotina</taxon>
        <taxon>Sordariomycetes</taxon>
        <taxon>Xylariomycetidae</taxon>
        <taxon>Xylariales</taxon>
        <taxon>Hypoxylaceae</taxon>
        <taxon>Daldinia</taxon>
    </lineage>
</organism>
<protein>
    <recommendedName>
        <fullName evidence="4">Amidoligase enzyme</fullName>
    </recommendedName>
</protein>
<feature type="region of interest" description="Disordered" evidence="1">
    <location>
        <begin position="223"/>
        <end position="247"/>
    </location>
</feature>
<dbReference type="PANTHER" id="PTHR36847">
    <property type="entry name" value="AMIDOLIGASE ENZYME"/>
    <property type="match status" value="1"/>
</dbReference>
<dbReference type="PANTHER" id="PTHR36847:SF1">
    <property type="entry name" value="AMIDOLIGASE ENZYME"/>
    <property type="match status" value="1"/>
</dbReference>
<comment type="caution">
    <text evidence="2">The sequence shown here is derived from an EMBL/GenBank/DDBJ whole genome shotgun (WGS) entry which is preliminary data.</text>
</comment>
<accession>A0AAX6MMV5</accession>
<sequence length="443" mass="50735">MSGNIKSSFGVEVELLIGVMREGPRMRTPRRFQLSKGGPVERRSYNFVQELVQQTIDTAVKGHEGDRVVTNHGDLNDEDASRLRPYAGWSVSRNLSVEPIDQDMDMDYFEWQDLEIVSPALFATDKSFAEVHHVITVLNDAFWIYAPQSAGLHIHYGRGKDWIPVHHLRRMSAFLFAADPILAQMHAPHRRESQRDFCPSNRHYSVLAHGVSSTEVSRHLNIPLDEGNHEEVPDQSDYKPEPERKESSNFTTIFKRGSLQGYAFDKAYFAECDVTWAKGEYLPGRRSDKPIDIMTGVRELLSAPNALVISALMQHKLHYRSAYNFTAYNKGYSTVQLFRTQHPEEESKRTIEFRQATGTVNADEVVAHARIAVRLSEFACETDMDSLWKMIHDFVQAETDPSWYDIFDLLSELGLTNEARVIQRQIARYPGIRRMNEDLGTLE</sequence>
<evidence type="ECO:0008006" key="4">
    <source>
        <dbReference type="Google" id="ProtNLM"/>
    </source>
</evidence>
<feature type="compositionally biased region" description="Basic and acidic residues" evidence="1">
    <location>
        <begin position="226"/>
        <end position="247"/>
    </location>
</feature>
<dbReference type="InterPro" id="IPR022025">
    <property type="entry name" value="Amidoligase_2"/>
</dbReference>
<evidence type="ECO:0000313" key="2">
    <source>
        <dbReference type="EMBL" id="KAK6953512.1"/>
    </source>
</evidence>
<reference evidence="2 3" key="1">
    <citation type="journal article" date="2024" name="Front Chem Biol">
        <title>Unveiling the potential of Daldinia eschscholtzii MFLUCC 19-0629 through bioactivity and bioinformatics studies for enhanced sustainable agriculture production.</title>
        <authorList>
            <person name="Brooks S."/>
            <person name="Weaver J.A."/>
            <person name="Klomchit A."/>
            <person name="Alharthi S.A."/>
            <person name="Onlamun T."/>
            <person name="Nurani R."/>
            <person name="Vong T.K."/>
            <person name="Alberti F."/>
            <person name="Greco C."/>
        </authorList>
    </citation>
    <scope>NUCLEOTIDE SEQUENCE [LARGE SCALE GENOMIC DNA]</scope>
    <source>
        <strain evidence="2">MFLUCC 19-0629</strain>
    </source>
</reference>